<dbReference type="OrthoDB" id="76388at2759"/>
<evidence type="ECO:0000256" key="5">
    <source>
        <dbReference type="ARBA" id="ARBA00023024"/>
    </source>
</evidence>
<dbReference type="PANTHER" id="PTHR11177:SF317">
    <property type="entry name" value="CHITINASE 12-RELATED"/>
    <property type="match status" value="1"/>
</dbReference>
<dbReference type="STRING" id="331117.A1D5K0"/>
<dbReference type="EMBL" id="DS027689">
    <property type="protein sequence ID" value="EAW22054.1"/>
    <property type="molecule type" value="Genomic_DNA"/>
</dbReference>
<dbReference type="FunFam" id="3.10.50.10:FF:000005">
    <property type="entry name" value="Endochitinase B1"/>
    <property type="match status" value="1"/>
</dbReference>
<dbReference type="GO" id="GO:0008061">
    <property type="term" value="F:chitin binding"/>
    <property type="evidence" value="ECO:0007669"/>
    <property type="project" value="InterPro"/>
</dbReference>
<dbReference type="InterPro" id="IPR001223">
    <property type="entry name" value="Glyco_hydro18_cat"/>
</dbReference>
<feature type="non-terminal residue" evidence="11">
    <location>
        <position position="1"/>
    </location>
</feature>
<dbReference type="GO" id="GO:0006032">
    <property type="term" value="P:chitin catabolic process"/>
    <property type="evidence" value="ECO:0007669"/>
    <property type="project" value="UniProtKB-KW"/>
</dbReference>
<evidence type="ECO:0000256" key="3">
    <source>
        <dbReference type="ARBA" id="ARBA00012729"/>
    </source>
</evidence>
<dbReference type="PANTHER" id="PTHR11177">
    <property type="entry name" value="CHITINASE"/>
    <property type="match status" value="1"/>
</dbReference>
<evidence type="ECO:0000259" key="10">
    <source>
        <dbReference type="PROSITE" id="PS51910"/>
    </source>
</evidence>
<evidence type="ECO:0000256" key="8">
    <source>
        <dbReference type="ARBA" id="ARBA00023326"/>
    </source>
</evidence>
<dbReference type="KEGG" id="nfi:NFIA_024330"/>
<evidence type="ECO:0000256" key="4">
    <source>
        <dbReference type="ARBA" id="ARBA00022801"/>
    </source>
</evidence>
<dbReference type="VEuPathDB" id="FungiDB:NFIA_024330"/>
<keyword evidence="7 9" id="KW-0326">Glycosidase</keyword>
<dbReference type="GO" id="GO:0005576">
    <property type="term" value="C:extracellular region"/>
    <property type="evidence" value="ECO:0007669"/>
    <property type="project" value="TreeGrafter"/>
</dbReference>
<dbReference type="GO" id="GO:0008843">
    <property type="term" value="F:endochitinase activity"/>
    <property type="evidence" value="ECO:0007669"/>
    <property type="project" value="UniProtKB-EC"/>
</dbReference>
<comment type="similarity">
    <text evidence="2">Belongs to the glycosyl hydrolase 18 family. Chitinase class V subfamily.</text>
</comment>
<evidence type="ECO:0000256" key="7">
    <source>
        <dbReference type="ARBA" id="ARBA00023295"/>
    </source>
</evidence>
<gene>
    <name evidence="11" type="ORF">NFIA_024330</name>
</gene>
<dbReference type="eggNOG" id="KOG2806">
    <property type="taxonomic scope" value="Eukaryota"/>
</dbReference>
<dbReference type="PROSITE" id="PS01095">
    <property type="entry name" value="GH18_1"/>
    <property type="match status" value="1"/>
</dbReference>
<dbReference type="HOGENOM" id="CLU_002833_1_0_1"/>
<dbReference type="OMA" id="AGPANYH"/>
<dbReference type="PROSITE" id="PS51910">
    <property type="entry name" value="GH18_2"/>
    <property type="match status" value="1"/>
</dbReference>
<dbReference type="InterPro" id="IPR011583">
    <property type="entry name" value="Chitinase_II/V-like_cat"/>
</dbReference>
<evidence type="ECO:0000313" key="12">
    <source>
        <dbReference type="Proteomes" id="UP000006702"/>
    </source>
</evidence>
<protein>
    <recommendedName>
        <fullName evidence="3">chitinase</fullName>
        <ecNumber evidence="3">3.2.1.14</ecNumber>
    </recommendedName>
</protein>
<dbReference type="InterPro" id="IPR017853">
    <property type="entry name" value="GH"/>
</dbReference>
<feature type="domain" description="GH18" evidence="10">
    <location>
        <begin position="47"/>
        <end position="401"/>
    </location>
</feature>
<dbReference type="RefSeq" id="XP_001263951.1">
    <property type="nucleotide sequence ID" value="XM_001263950.1"/>
</dbReference>
<dbReference type="GO" id="GO:0000272">
    <property type="term" value="P:polysaccharide catabolic process"/>
    <property type="evidence" value="ECO:0007669"/>
    <property type="project" value="UniProtKB-KW"/>
</dbReference>
<sequence>KPTALGPADLKGIAPFSSISSQRCGILFQFIAIAAQSFYIASATSTYRSVAYFANYAIYGRKFFPEDLPAERLTHVLYAFANVHPESGEVYFSDQWADLQYTYGNDSREAGNNVYGCVKQLYLLKKSNRNLKVLLSIGGWSFSANFAGPASSDQKRKMFAQSSIKLLQDAGFDGLDIDWEMNSKQALDNYSAAHPNGKKLLLTVASPAYLTDLLAPARINTLKLADMDSKLDFWNLMAYDYAGSFSATTGYLANVYNETCNPRSIPFNTDQAVTMMIEGGVVANKIVLGMPLYGRSFANTDGPGKPFNGVGQGSWEEGVWDYKVLPQAGYQEYTDTNIIASYSYNPSTRTLISYDNQQVAEMKGDYIKSRGLGGAMWWESSSDKLGTGSLITTVVNALGGEGALERSLNQLDYPISQYENVRSGM</sequence>
<organism evidence="11 12">
    <name type="scientific">Neosartorya fischeri (strain ATCC 1020 / DSM 3700 / CBS 544.65 / FGSC A1164 / JCM 1740 / NRRL 181 / WB 181)</name>
    <name type="common">Aspergillus fischerianus</name>
    <dbReference type="NCBI Taxonomy" id="331117"/>
    <lineage>
        <taxon>Eukaryota</taxon>
        <taxon>Fungi</taxon>
        <taxon>Dikarya</taxon>
        <taxon>Ascomycota</taxon>
        <taxon>Pezizomycotina</taxon>
        <taxon>Eurotiomycetes</taxon>
        <taxon>Eurotiomycetidae</taxon>
        <taxon>Eurotiales</taxon>
        <taxon>Aspergillaceae</taxon>
        <taxon>Aspergillus</taxon>
        <taxon>Aspergillus subgen. Fumigati</taxon>
    </lineage>
</organism>
<dbReference type="AlphaFoldDB" id="A1D5K0"/>
<evidence type="ECO:0000256" key="2">
    <source>
        <dbReference type="ARBA" id="ARBA00008682"/>
    </source>
</evidence>
<dbReference type="Pfam" id="PF00704">
    <property type="entry name" value="Glyco_hydro_18"/>
    <property type="match status" value="1"/>
</dbReference>
<dbReference type="SUPFAM" id="SSF51445">
    <property type="entry name" value="(Trans)glycosidases"/>
    <property type="match status" value="1"/>
</dbReference>
<keyword evidence="8" id="KW-0624">Polysaccharide degradation</keyword>
<accession>A1D5K0</accession>
<evidence type="ECO:0000256" key="9">
    <source>
        <dbReference type="RuleBase" id="RU000489"/>
    </source>
</evidence>
<name>A1D5K0_NEOFI</name>
<evidence type="ECO:0000313" key="11">
    <source>
        <dbReference type="EMBL" id="EAW22054.1"/>
    </source>
</evidence>
<keyword evidence="5" id="KW-0146">Chitin degradation</keyword>
<dbReference type="Proteomes" id="UP000006702">
    <property type="component" value="Unassembled WGS sequence"/>
</dbReference>
<dbReference type="SUPFAM" id="SSF54556">
    <property type="entry name" value="Chitinase insertion domain"/>
    <property type="match status" value="1"/>
</dbReference>
<proteinExistence type="inferred from homology"/>
<dbReference type="GeneID" id="4590606"/>
<dbReference type="InterPro" id="IPR001579">
    <property type="entry name" value="Glyco_hydro_18_chit_AS"/>
</dbReference>
<dbReference type="EC" id="3.2.1.14" evidence="3"/>
<dbReference type="Gene3D" id="3.20.20.80">
    <property type="entry name" value="Glycosidases"/>
    <property type="match status" value="1"/>
</dbReference>
<reference evidence="12" key="1">
    <citation type="journal article" date="2008" name="PLoS Genet.">
        <title>Genomic islands in the pathogenic filamentous fungus Aspergillus fumigatus.</title>
        <authorList>
            <person name="Fedorova N.D."/>
            <person name="Khaldi N."/>
            <person name="Joardar V.S."/>
            <person name="Maiti R."/>
            <person name="Amedeo P."/>
            <person name="Anderson M.J."/>
            <person name="Crabtree J."/>
            <person name="Silva J.C."/>
            <person name="Badger J.H."/>
            <person name="Albarraq A."/>
            <person name="Angiuoli S."/>
            <person name="Bussey H."/>
            <person name="Bowyer P."/>
            <person name="Cotty P.J."/>
            <person name="Dyer P.S."/>
            <person name="Egan A."/>
            <person name="Galens K."/>
            <person name="Fraser-Liggett C.M."/>
            <person name="Haas B.J."/>
            <person name="Inman J.M."/>
            <person name="Kent R."/>
            <person name="Lemieux S."/>
            <person name="Malavazi I."/>
            <person name="Orvis J."/>
            <person name="Roemer T."/>
            <person name="Ronning C.M."/>
            <person name="Sundaram J.P."/>
            <person name="Sutton G."/>
            <person name="Turner G."/>
            <person name="Venter J.C."/>
            <person name="White O.R."/>
            <person name="Whitty B.R."/>
            <person name="Youngman P."/>
            <person name="Wolfe K.H."/>
            <person name="Goldman G.H."/>
            <person name="Wortman J.R."/>
            <person name="Jiang B."/>
            <person name="Denning D.W."/>
            <person name="Nierman W.C."/>
        </authorList>
    </citation>
    <scope>NUCLEOTIDE SEQUENCE [LARGE SCALE GENOMIC DNA]</scope>
    <source>
        <strain evidence="12">ATCC 1020 / DSM 3700 / CBS 544.65 / FGSC A1164 / JCM 1740 / NRRL 181 / WB 181</strain>
    </source>
</reference>
<dbReference type="Gene3D" id="3.10.50.10">
    <property type="match status" value="1"/>
</dbReference>
<evidence type="ECO:0000256" key="1">
    <source>
        <dbReference type="ARBA" id="ARBA00000822"/>
    </source>
</evidence>
<evidence type="ECO:0000256" key="6">
    <source>
        <dbReference type="ARBA" id="ARBA00023277"/>
    </source>
</evidence>
<dbReference type="CDD" id="cd06548">
    <property type="entry name" value="GH18_chitinase"/>
    <property type="match status" value="1"/>
</dbReference>
<comment type="catalytic activity">
    <reaction evidence="1">
        <text>Random endo-hydrolysis of N-acetyl-beta-D-glucosaminide (1-&gt;4)-beta-linkages in chitin and chitodextrins.</text>
        <dbReference type="EC" id="3.2.1.14"/>
    </reaction>
</comment>
<dbReference type="SMART" id="SM00636">
    <property type="entry name" value="Glyco_18"/>
    <property type="match status" value="1"/>
</dbReference>
<keyword evidence="4 9" id="KW-0378">Hydrolase</keyword>
<dbReference type="InterPro" id="IPR029070">
    <property type="entry name" value="Chitinase_insertion_sf"/>
</dbReference>
<keyword evidence="12" id="KW-1185">Reference proteome</keyword>
<dbReference type="InterPro" id="IPR050314">
    <property type="entry name" value="Glycosyl_Hydrlase_18"/>
</dbReference>
<keyword evidence="6" id="KW-0119">Carbohydrate metabolism</keyword>